<gene>
    <name evidence="1" type="ORF">AW08_03779</name>
</gene>
<dbReference type="AlphaFoldDB" id="A0A011PCX1"/>
<proteinExistence type="predicted"/>
<protein>
    <submittedName>
        <fullName evidence="1">Uncharacterized protein</fullName>
    </submittedName>
</protein>
<evidence type="ECO:0000313" key="2">
    <source>
        <dbReference type="Proteomes" id="UP000020218"/>
    </source>
</evidence>
<dbReference type="Proteomes" id="UP000020218">
    <property type="component" value="Unassembled WGS sequence"/>
</dbReference>
<reference evidence="1" key="1">
    <citation type="submission" date="2014-02" db="EMBL/GenBank/DDBJ databases">
        <title>Expanding our view of genomic diversity in Candidatus Accumulibacter clades.</title>
        <authorList>
            <person name="Skennerton C.T."/>
            <person name="Barr J.J."/>
            <person name="Slater F.R."/>
            <person name="Bond P.L."/>
            <person name="Tyson G.W."/>
        </authorList>
    </citation>
    <scope>NUCLEOTIDE SEQUENCE [LARGE SCALE GENOMIC DNA]</scope>
</reference>
<dbReference type="STRING" id="1454001.AW08_03779"/>
<accession>A0A011PCX1</accession>
<comment type="caution">
    <text evidence="1">The sequence shown here is derived from an EMBL/GenBank/DDBJ whole genome shotgun (WGS) entry which is preliminary data.</text>
</comment>
<keyword evidence="2" id="KW-1185">Reference proteome</keyword>
<evidence type="ECO:0000313" key="1">
    <source>
        <dbReference type="EMBL" id="EXI64179.1"/>
    </source>
</evidence>
<organism evidence="1 2">
    <name type="scientific">Candidatus Accumulibacter adjunctus</name>
    <dbReference type="NCBI Taxonomy" id="1454001"/>
    <lineage>
        <taxon>Bacteria</taxon>
        <taxon>Pseudomonadati</taxon>
        <taxon>Pseudomonadota</taxon>
        <taxon>Betaproteobacteria</taxon>
        <taxon>Candidatus Accumulibacter</taxon>
    </lineage>
</organism>
<sequence>MQPCSTALANRCSTVTDVAEEWEARTDAVSKPTRFLRKALPAWLCRLKAIHDPQETGNMTGIAKAQRSRA</sequence>
<name>A0A011PCX1_9PROT</name>
<dbReference type="EMBL" id="JFAX01000040">
    <property type="protein sequence ID" value="EXI64179.1"/>
    <property type="molecule type" value="Genomic_DNA"/>
</dbReference>